<reference evidence="12" key="1">
    <citation type="submission" date="2021-03" db="EMBL/GenBank/DDBJ databases">
        <authorList>
            <person name="Peeters C."/>
        </authorList>
    </citation>
    <scope>NUCLEOTIDE SEQUENCE</scope>
    <source>
        <strain evidence="12">LMG 31506</strain>
    </source>
</reference>
<dbReference type="Pfam" id="PF13426">
    <property type="entry name" value="PAS_9"/>
    <property type="match status" value="2"/>
</dbReference>
<dbReference type="SMART" id="SM00091">
    <property type="entry name" value="PAS"/>
    <property type="match status" value="2"/>
</dbReference>
<evidence type="ECO:0000259" key="11">
    <source>
        <dbReference type="PROSITE" id="PS50113"/>
    </source>
</evidence>
<evidence type="ECO:0000256" key="3">
    <source>
        <dbReference type="ARBA" id="ARBA00022553"/>
    </source>
</evidence>
<dbReference type="SMART" id="SM00388">
    <property type="entry name" value="HisKA"/>
    <property type="match status" value="1"/>
</dbReference>
<dbReference type="AlphaFoldDB" id="A0A916MWP6"/>
<dbReference type="Pfam" id="PF00072">
    <property type="entry name" value="Response_reg"/>
    <property type="match status" value="1"/>
</dbReference>
<dbReference type="GO" id="GO:0000155">
    <property type="term" value="F:phosphorelay sensor kinase activity"/>
    <property type="evidence" value="ECO:0007669"/>
    <property type="project" value="InterPro"/>
</dbReference>
<dbReference type="InterPro" id="IPR004358">
    <property type="entry name" value="Sig_transdc_His_kin-like_C"/>
</dbReference>
<dbReference type="InterPro" id="IPR001610">
    <property type="entry name" value="PAC"/>
</dbReference>
<feature type="compositionally biased region" description="Low complexity" evidence="7">
    <location>
        <begin position="8"/>
        <end position="17"/>
    </location>
</feature>
<dbReference type="GO" id="GO:0009927">
    <property type="term" value="F:histidine phosphotransfer kinase activity"/>
    <property type="evidence" value="ECO:0007669"/>
    <property type="project" value="TreeGrafter"/>
</dbReference>
<dbReference type="InterPro" id="IPR011006">
    <property type="entry name" value="CheY-like_superfamily"/>
</dbReference>
<dbReference type="InterPro" id="IPR005467">
    <property type="entry name" value="His_kinase_dom"/>
</dbReference>
<dbReference type="PROSITE" id="PS50110">
    <property type="entry name" value="RESPONSE_REGULATORY"/>
    <property type="match status" value="1"/>
</dbReference>
<evidence type="ECO:0000259" key="10">
    <source>
        <dbReference type="PROSITE" id="PS50112"/>
    </source>
</evidence>
<accession>A0A916MWP6</accession>
<dbReference type="SUPFAM" id="SSF52172">
    <property type="entry name" value="CheY-like"/>
    <property type="match status" value="1"/>
</dbReference>
<dbReference type="EMBL" id="CAJPUY010000004">
    <property type="protein sequence ID" value="CAG2134007.1"/>
    <property type="molecule type" value="Genomic_DNA"/>
</dbReference>
<evidence type="ECO:0000259" key="9">
    <source>
        <dbReference type="PROSITE" id="PS50110"/>
    </source>
</evidence>
<dbReference type="GO" id="GO:0005886">
    <property type="term" value="C:plasma membrane"/>
    <property type="evidence" value="ECO:0007669"/>
    <property type="project" value="TreeGrafter"/>
</dbReference>
<evidence type="ECO:0000256" key="4">
    <source>
        <dbReference type="ARBA" id="ARBA00022679"/>
    </source>
</evidence>
<evidence type="ECO:0000313" key="13">
    <source>
        <dbReference type="Proteomes" id="UP000672934"/>
    </source>
</evidence>
<dbReference type="NCBIfam" id="TIGR00229">
    <property type="entry name" value="sensory_box"/>
    <property type="match status" value="2"/>
</dbReference>
<feature type="modified residue" description="4-aspartylphosphate" evidence="6">
    <location>
        <position position="584"/>
    </location>
</feature>
<dbReference type="InterPro" id="IPR036097">
    <property type="entry name" value="HisK_dim/P_sf"/>
</dbReference>
<dbReference type="Gene3D" id="3.30.450.20">
    <property type="entry name" value="PAS domain"/>
    <property type="match status" value="2"/>
</dbReference>
<dbReference type="CDD" id="cd00130">
    <property type="entry name" value="PAS"/>
    <property type="match status" value="2"/>
</dbReference>
<protein>
    <recommendedName>
        <fullName evidence="2">histidine kinase</fullName>
        <ecNumber evidence="2">2.7.13.3</ecNumber>
    </recommendedName>
</protein>
<dbReference type="InterPro" id="IPR001789">
    <property type="entry name" value="Sig_transdc_resp-reg_receiver"/>
</dbReference>
<dbReference type="SMART" id="SM00387">
    <property type="entry name" value="HATPase_c"/>
    <property type="match status" value="1"/>
</dbReference>
<dbReference type="PROSITE" id="PS50109">
    <property type="entry name" value="HIS_KIN"/>
    <property type="match status" value="1"/>
</dbReference>
<dbReference type="PANTHER" id="PTHR43047">
    <property type="entry name" value="TWO-COMPONENT HISTIDINE PROTEIN KINASE"/>
    <property type="match status" value="1"/>
</dbReference>
<feature type="domain" description="PAC" evidence="11">
    <location>
        <begin position="109"/>
        <end position="161"/>
    </location>
</feature>
<dbReference type="InterPro" id="IPR000014">
    <property type="entry name" value="PAS"/>
</dbReference>
<feature type="domain" description="PAS" evidence="10">
    <location>
        <begin position="34"/>
        <end position="89"/>
    </location>
</feature>
<keyword evidence="13" id="KW-1185">Reference proteome</keyword>
<comment type="catalytic activity">
    <reaction evidence="1">
        <text>ATP + protein L-histidine = ADP + protein N-phospho-L-histidine.</text>
        <dbReference type="EC" id="2.7.13.3"/>
    </reaction>
</comment>
<dbReference type="SMART" id="SM00448">
    <property type="entry name" value="REC"/>
    <property type="match status" value="1"/>
</dbReference>
<dbReference type="Gene3D" id="1.10.287.130">
    <property type="match status" value="1"/>
</dbReference>
<evidence type="ECO:0000256" key="2">
    <source>
        <dbReference type="ARBA" id="ARBA00012438"/>
    </source>
</evidence>
<dbReference type="InterPro" id="IPR003594">
    <property type="entry name" value="HATPase_dom"/>
</dbReference>
<dbReference type="InterPro" id="IPR035965">
    <property type="entry name" value="PAS-like_dom_sf"/>
</dbReference>
<evidence type="ECO:0000256" key="5">
    <source>
        <dbReference type="ARBA" id="ARBA00022777"/>
    </source>
</evidence>
<evidence type="ECO:0000313" key="12">
    <source>
        <dbReference type="EMBL" id="CAG2134007.1"/>
    </source>
</evidence>
<evidence type="ECO:0000256" key="7">
    <source>
        <dbReference type="SAM" id="MobiDB-lite"/>
    </source>
</evidence>
<organism evidence="12 13">
    <name type="scientific">Cupriavidus yeoncheonensis</name>
    <dbReference type="NCBI Taxonomy" id="1462994"/>
    <lineage>
        <taxon>Bacteria</taxon>
        <taxon>Pseudomonadati</taxon>
        <taxon>Pseudomonadota</taxon>
        <taxon>Betaproteobacteria</taxon>
        <taxon>Burkholderiales</taxon>
        <taxon>Burkholderiaceae</taxon>
        <taxon>Cupriavidus</taxon>
    </lineage>
</organism>
<dbReference type="PROSITE" id="PS50113">
    <property type="entry name" value="PAC"/>
    <property type="match status" value="2"/>
</dbReference>
<feature type="domain" description="PAS" evidence="10">
    <location>
        <begin position="163"/>
        <end position="235"/>
    </location>
</feature>
<dbReference type="SUPFAM" id="SSF55785">
    <property type="entry name" value="PYP-like sensor domain (PAS domain)"/>
    <property type="match status" value="2"/>
</dbReference>
<feature type="domain" description="Response regulatory" evidence="9">
    <location>
        <begin position="535"/>
        <end position="651"/>
    </location>
</feature>
<dbReference type="InterPro" id="IPR000700">
    <property type="entry name" value="PAS-assoc_C"/>
</dbReference>
<dbReference type="CDD" id="cd17580">
    <property type="entry name" value="REC_2_DhkD-like"/>
    <property type="match status" value="1"/>
</dbReference>
<feature type="compositionally biased region" description="Pro residues" evidence="7">
    <location>
        <begin position="19"/>
        <end position="31"/>
    </location>
</feature>
<evidence type="ECO:0000256" key="1">
    <source>
        <dbReference type="ARBA" id="ARBA00000085"/>
    </source>
</evidence>
<evidence type="ECO:0000259" key="8">
    <source>
        <dbReference type="PROSITE" id="PS50109"/>
    </source>
</evidence>
<keyword evidence="4 12" id="KW-0808">Transferase</keyword>
<dbReference type="SMART" id="SM00086">
    <property type="entry name" value="PAC"/>
    <property type="match status" value="2"/>
</dbReference>
<dbReference type="Gene3D" id="3.30.565.10">
    <property type="entry name" value="Histidine kinase-like ATPase, C-terminal domain"/>
    <property type="match status" value="1"/>
</dbReference>
<proteinExistence type="predicted"/>
<dbReference type="InterPro" id="IPR003661">
    <property type="entry name" value="HisK_dim/P_dom"/>
</dbReference>
<dbReference type="PANTHER" id="PTHR43047:SF72">
    <property type="entry name" value="OSMOSENSING HISTIDINE PROTEIN KINASE SLN1"/>
    <property type="match status" value="1"/>
</dbReference>
<keyword evidence="5 12" id="KW-0418">Kinase</keyword>
<dbReference type="Pfam" id="PF00512">
    <property type="entry name" value="HisKA"/>
    <property type="match status" value="1"/>
</dbReference>
<dbReference type="PROSITE" id="PS50112">
    <property type="entry name" value="PAS"/>
    <property type="match status" value="2"/>
</dbReference>
<feature type="region of interest" description="Disordered" evidence="7">
    <location>
        <begin position="1"/>
        <end position="34"/>
    </location>
</feature>
<keyword evidence="3 6" id="KW-0597">Phosphoprotein</keyword>
<feature type="domain" description="PAC" evidence="11">
    <location>
        <begin position="237"/>
        <end position="289"/>
    </location>
</feature>
<dbReference type="EC" id="2.7.13.3" evidence="2"/>
<dbReference type="InterPro" id="IPR036890">
    <property type="entry name" value="HATPase_C_sf"/>
</dbReference>
<dbReference type="SUPFAM" id="SSF47384">
    <property type="entry name" value="Homodimeric domain of signal transducing histidine kinase"/>
    <property type="match status" value="1"/>
</dbReference>
<gene>
    <name evidence="12" type="primary">rcsC_2</name>
    <name evidence="12" type="ORF">LMG31506_01284</name>
</gene>
<dbReference type="Pfam" id="PF02518">
    <property type="entry name" value="HATPase_c"/>
    <property type="match status" value="1"/>
</dbReference>
<comment type="caution">
    <text evidence="12">The sequence shown here is derived from an EMBL/GenBank/DDBJ whole genome shotgun (WGS) entry which is preliminary data.</text>
</comment>
<dbReference type="Gene3D" id="3.40.50.2300">
    <property type="match status" value="1"/>
</dbReference>
<dbReference type="PRINTS" id="PR00344">
    <property type="entry name" value="BCTRLSENSOR"/>
</dbReference>
<name>A0A916MWP6_9BURK</name>
<feature type="domain" description="Histidine kinase" evidence="8">
    <location>
        <begin position="299"/>
        <end position="517"/>
    </location>
</feature>
<dbReference type="CDD" id="cd00082">
    <property type="entry name" value="HisKA"/>
    <property type="match status" value="1"/>
</dbReference>
<sequence length="656" mass="72280">MATALPLAPMSASGRPSRPSRPTPAPPAPPAPERHDIFRTLVESISDYAIFLLDTDGTITSWNRGAQRIKGYEASEIIGSHFSRFYPEDAIARGWPQKELELARRHGRIEDQGWRVRKDGTRFWANVVITALHDEAGEVIGFAKITRDNTELMQDAAKLRESDETFRLLVLNVKDYAIFMLDPHGRVVSWNAGAAQIKGYRSSEIVGRHFSVFYPPEDVAAGKPERLIQQAREHGSVEDEGWRVRKDGSLFWANVTLTAIYDEHRQLRGFAKVTRDMSERKRLEEVEASARRMKEFLATLAHELRNPLAPIYSATSIMERAPEDVSLVRANLGIVARQLRHLTRLVDDLLDVGRIAAGKLELRRSVLSIREVIAAAIEGSMPALEARAQRLDTQLDNVDFHVFGDLTRLAQVLQNLLINASKFSPEGTTITLRCQLSGRIGQISIADQGCGIAPESLSDVFNLFVQGAQPGQASTGGLGIGLSLCRSIIELHEGSITAASQGIGRGSTFSVRLPIVTDLRASTPPLLASSREGLNLLIVDDNRDAADSMGLLLQMAGHAVKVAYDGVTALRSVEDFTPDVALIDLAMPDMDGFELVRELRDYAHLHHTRFYALTGFGEPGIKEETARAGFDGHIVKPVDIDALAEILRPVRHQASP</sequence>
<dbReference type="SUPFAM" id="SSF55874">
    <property type="entry name" value="ATPase domain of HSP90 chaperone/DNA topoisomerase II/histidine kinase"/>
    <property type="match status" value="1"/>
</dbReference>
<dbReference type="Proteomes" id="UP000672934">
    <property type="component" value="Unassembled WGS sequence"/>
</dbReference>
<evidence type="ECO:0000256" key="6">
    <source>
        <dbReference type="PROSITE-ProRule" id="PRU00169"/>
    </source>
</evidence>